<name>A0A5B0PDK3_PUCGR</name>
<reference evidence="2 3" key="1">
    <citation type="submission" date="2019-05" db="EMBL/GenBank/DDBJ databases">
        <title>Emergence of the Ug99 lineage of the wheat stem rust pathogen through somatic hybridization.</title>
        <authorList>
            <person name="Li F."/>
            <person name="Upadhyaya N.M."/>
            <person name="Sperschneider J."/>
            <person name="Matny O."/>
            <person name="Nguyen-Phuc H."/>
            <person name="Mago R."/>
            <person name="Raley C."/>
            <person name="Miller M.E."/>
            <person name="Silverstein K.A.T."/>
            <person name="Henningsen E."/>
            <person name="Hirsch C.D."/>
            <person name="Visser B."/>
            <person name="Pretorius Z.A."/>
            <person name="Steffenson B.J."/>
            <person name="Schwessinger B."/>
            <person name="Dodds P.N."/>
            <person name="Figueroa M."/>
        </authorList>
    </citation>
    <scope>NUCLEOTIDE SEQUENCE [LARGE SCALE GENOMIC DNA]</scope>
    <source>
        <strain evidence="2 3">Ug99</strain>
    </source>
</reference>
<comment type="caution">
    <text evidence="2">The sequence shown here is derived from an EMBL/GenBank/DDBJ whole genome shotgun (WGS) entry which is preliminary data.</text>
</comment>
<accession>A0A5B0PDK3</accession>
<evidence type="ECO:0000313" key="3">
    <source>
        <dbReference type="Proteomes" id="UP000325313"/>
    </source>
</evidence>
<proteinExistence type="predicted"/>
<dbReference type="EMBL" id="VDEP01000346">
    <property type="protein sequence ID" value="KAA1098750.1"/>
    <property type="molecule type" value="Genomic_DNA"/>
</dbReference>
<dbReference type="AlphaFoldDB" id="A0A5B0PDK3"/>
<feature type="region of interest" description="Disordered" evidence="1">
    <location>
        <begin position="12"/>
        <end position="35"/>
    </location>
</feature>
<protein>
    <submittedName>
        <fullName evidence="2">Uncharacterized protein</fullName>
    </submittedName>
</protein>
<evidence type="ECO:0000256" key="1">
    <source>
        <dbReference type="SAM" id="MobiDB-lite"/>
    </source>
</evidence>
<dbReference type="Proteomes" id="UP000325313">
    <property type="component" value="Unassembled WGS sequence"/>
</dbReference>
<feature type="compositionally biased region" description="Basic and acidic residues" evidence="1">
    <location>
        <begin position="12"/>
        <end position="25"/>
    </location>
</feature>
<evidence type="ECO:0000313" key="2">
    <source>
        <dbReference type="EMBL" id="KAA1098750.1"/>
    </source>
</evidence>
<gene>
    <name evidence="2" type="ORF">PGTUg99_008075</name>
</gene>
<organism evidence="2 3">
    <name type="scientific">Puccinia graminis f. sp. tritici</name>
    <dbReference type="NCBI Taxonomy" id="56615"/>
    <lineage>
        <taxon>Eukaryota</taxon>
        <taxon>Fungi</taxon>
        <taxon>Dikarya</taxon>
        <taxon>Basidiomycota</taxon>
        <taxon>Pucciniomycotina</taxon>
        <taxon>Pucciniomycetes</taxon>
        <taxon>Pucciniales</taxon>
        <taxon>Pucciniaceae</taxon>
        <taxon>Puccinia</taxon>
    </lineage>
</organism>
<sequence length="100" mass="11358">MIVEFFRKRLESRTNGEPGGRDDAGTMRSWSSFKSDCNREPTVSQVVGTMRGRCDRRTIAEFFVKRLESQTNALSEEKETGGTLTLAEEVTEYVEEDPSE</sequence>